<feature type="domain" description="Methyl-accepting transducer" evidence="6">
    <location>
        <begin position="271"/>
        <end position="507"/>
    </location>
</feature>
<proteinExistence type="inferred from homology"/>
<feature type="domain" description="HAMP" evidence="7">
    <location>
        <begin position="214"/>
        <end position="266"/>
    </location>
</feature>
<evidence type="ECO:0000256" key="4">
    <source>
        <dbReference type="PROSITE-ProRule" id="PRU00284"/>
    </source>
</evidence>
<dbReference type="PANTHER" id="PTHR32089">
    <property type="entry name" value="METHYL-ACCEPTING CHEMOTAXIS PROTEIN MCPB"/>
    <property type="match status" value="1"/>
</dbReference>
<evidence type="ECO:0000313" key="9">
    <source>
        <dbReference type="Proteomes" id="UP001501321"/>
    </source>
</evidence>
<gene>
    <name evidence="8" type="ORF">GCM10023095_20920</name>
</gene>
<dbReference type="InterPro" id="IPR004090">
    <property type="entry name" value="Chemotax_Me-accpt_rcpt"/>
</dbReference>
<dbReference type="InterPro" id="IPR004089">
    <property type="entry name" value="MCPsignal_dom"/>
</dbReference>
<sequence length="543" mass="59368">MPTFRSLRTQLLTLLGVSLLLLLLVALLGQHFLSRELTAYQRLLQGPMAAAALVDEANLQFKIQVQEWKNVLLRGKDPANLQKYWSQFEEQEAKVDDKLQALATLAAELQDTALSQAIASLRQEHQTLGQAYRHGKAAFEAAGADPYAGDKAVKGIDRAASEQMSQLVDKLHQQAMHLSQQSQQSADTMVRVGLSLLLLAAVAIVLVSLWLLSRQVVAPLQRLTHYLTRLSQGEILSPLQLHRQDELGQLTSAANRLRGFLQETLDHLQQSHDELEQSSLTLGSISSQLTGGTQDQLSRTDMVATAMHEMTATAQNVADNAAQAADAADRADQASREGDGMMQQTIATISQMSQEIDQSADVIRRLSEESRRIITVLEVIQTIAEQTNLLALNAAIEAARAGEQGRGFAVVADEVRTLARRTADSTAEINKIIEQILGSTQDAVQAISSSQQLGSQGVERVTQAGQMLRRIGEAISDIHGMNQQIATAAEQQTAAVEDISHNLVDIKTVATEIQQQALRTQQASGQLHQNSQRLTTVVERFRQ</sequence>
<dbReference type="Pfam" id="PF00015">
    <property type="entry name" value="MCPsignal"/>
    <property type="match status" value="1"/>
</dbReference>
<dbReference type="PROSITE" id="PS50885">
    <property type="entry name" value="HAMP"/>
    <property type="match status" value="1"/>
</dbReference>
<keyword evidence="5" id="KW-1133">Transmembrane helix</keyword>
<keyword evidence="2 4" id="KW-0807">Transducer</keyword>
<name>A0ABP8QD40_9GAMM</name>
<comment type="caution">
    <text evidence="8">The sequence shown here is derived from an EMBL/GenBank/DDBJ whole genome shotgun (WGS) entry which is preliminary data.</text>
</comment>
<organism evidence="8 9">
    <name type="scientific">Pseudaeromonas paramecii</name>
    <dbReference type="NCBI Taxonomy" id="2138166"/>
    <lineage>
        <taxon>Bacteria</taxon>
        <taxon>Pseudomonadati</taxon>
        <taxon>Pseudomonadota</taxon>
        <taxon>Gammaproteobacteria</taxon>
        <taxon>Aeromonadales</taxon>
        <taxon>Aeromonadaceae</taxon>
        <taxon>Pseudaeromonas</taxon>
    </lineage>
</organism>
<keyword evidence="5" id="KW-0472">Membrane</keyword>
<dbReference type="PANTHER" id="PTHR32089:SF120">
    <property type="entry name" value="METHYL-ACCEPTING CHEMOTAXIS PROTEIN TLPQ"/>
    <property type="match status" value="1"/>
</dbReference>
<keyword evidence="5" id="KW-0812">Transmembrane</keyword>
<dbReference type="CDD" id="cd11386">
    <property type="entry name" value="MCP_signal"/>
    <property type="match status" value="1"/>
</dbReference>
<dbReference type="SMART" id="SM00283">
    <property type="entry name" value="MA"/>
    <property type="match status" value="1"/>
</dbReference>
<reference evidence="9" key="1">
    <citation type="journal article" date="2019" name="Int. J. Syst. Evol. Microbiol.">
        <title>The Global Catalogue of Microorganisms (GCM) 10K type strain sequencing project: providing services to taxonomists for standard genome sequencing and annotation.</title>
        <authorList>
            <consortium name="The Broad Institute Genomics Platform"/>
            <consortium name="The Broad Institute Genome Sequencing Center for Infectious Disease"/>
            <person name="Wu L."/>
            <person name="Ma J."/>
        </authorList>
    </citation>
    <scope>NUCLEOTIDE SEQUENCE [LARGE SCALE GENOMIC DNA]</scope>
    <source>
        <strain evidence="9">JCM 32226</strain>
    </source>
</reference>
<comment type="similarity">
    <text evidence="3">Belongs to the methyl-accepting chemotaxis (MCP) protein family.</text>
</comment>
<evidence type="ECO:0000256" key="3">
    <source>
        <dbReference type="ARBA" id="ARBA00029447"/>
    </source>
</evidence>
<protein>
    <submittedName>
        <fullName evidence="8">Methyl-accepting chemotaxis protein</fullName>
    </submittedName>
</protein>
<evidence type="ECO:0000256" key="1">
    <source>
        <dbReference type="ARBA" id="ARBA00004370"/>
    </source>
</evidence>
<dbReference type="PRINTS" id="PR00260">
    <property type="entry name" value="CHEMTRNSDUCR"/>
</dbReference>
<dbReference type="Gene3D" id="1.10.287.950">
    <property type="entry name" value="Methyl-accepting chemotaxis protein"/>
    <property type="match status" value="1"/>
</dbReference>
<accession>A0ABP8QD40</accession>
<evidence type="ECO:0000256" key="2">
    <source>
        <dbReference type="ARBA" id="ARBA00023224"/>
    </source>
</evidence>
<dbReference type="EMBL" id="BAABFC010000013">
    <property type="protein sequence ID" value="GAA4499966.1"/>
    <property type="molecule type" value="Genomic_DNA"/>
</dbReference>
<dbReference type="PROSITE" id="PS50111">
    <property type="entry name" value="CHEMOTAXIS_TRANSDUC_2"/>
    <property type="match status" value="1"/>
</dbReference>
<comment type="subcellular location">
    <subcellularLocation>
        <location evidence="1">Membrane</location>
    </subcellularLocation>
</comment>
<dbReference type="SMART" id="SM00304">
    <property type="entry name" value="HAMP"/>
    <property type="match status" value="1"/>
</dbReference>
<dbReference type="Proteomes" id="UP001501321">
    <property type="component" value="Unassembled WGS sequence"/>
</dbReference>
<keyword evidence="9" id="KW-1185">Reference proteome</keyword>
<evidence type="ECO:0000259" key="6">
    <source>
        <dbReference type="PROSITE" id="PS50111"/>
    </source>
</evidence>
<evidence type="ECO:0000256" key="5">
    <source>
        <dbReference type="SAM" id="Phobius"/>
    </source>
</evidence>
<dbReference type="SUPFAM" id="SSF58104">
    <property type="entry name" value="Methyl-accepting chemotaxis protein (MCP) signaling domain"/>
    <property type="match status" value="1"/>
</dbReference>
<dbReference type="CDD" id="cd06225">
    <property type="entry name" value="HAMP"/>
    <property type="match status" value="1"/>
</dbReference>
<dbReference type="RefSeq" id="WP_345012801.1">
    <property type="nucleotide sequence ID" value="NZ_BAABFC010000013.1"/>
</dbReference>
<dbReference type="Pfam" id="PF00672">
    <property type="entry name" value="HAMP"/>
    <property type="match status" value="1"/>
</dbReference>
<dbReference type="InterPro" id="IPR003660">
    <property type="entry name" value="HAMP_dom"/>
</dbReference>
<feature type="transmembrane region" description="Helical" evidence="5">
    <location>
        <begin position="192"/>
        <end position="212"/>
    </location>
</feature>
<evidence type="ECO:0000313" key="8">
    <source>
        <dbReference type="EMBL" id="GAA4499966.1"/>
    </source>
</evidence>
<evidence type="ECO:0000259" key="7">
    <source>
        <dbReference type="PROSITE" id="PS50885"/>
    </source>
</evidence>